<dbReference type="EMBL" id="FWFJ01000058">
    <property type="protein sequence ID" value="SLN73902.1"/>
    <property type="molecule type" value="Genomic_DNA"/>
</dbReference>
<evidence type="ECO:0000256" key="1">
    <source>
        <dbReference type="SAM" id="Phobius"/>
    </source>
</evidence>
<gene>
    <name evidence="3" type="ORF">ROG8370_03638</name>
</gene>
<accession>A0A1X7A9M1</accession>
<feature type="transmembrane region" description="Helical" evidence="1">
    <location>
        <begin position="21"/>
        <end position="43"/>
    </location>
</feature>
<keyword evidence="4" id="KW-1185">Reference proteome</keyword>
<protein>
    <recommendedName>
        <fullName evidence="2">Putative Flp pilus-assembly TadG-like N-terminal domain-containing protein</fullName>
    </recommendedName>
</protein>
<organism evidence="3 4">
    <name type="scientific">Roseovarius gaetbuli</name>
    <dbReference type="NCBI Taxonomy" id="1356575"/>
    <lineage>
        <taxon>Bacteria</taxon>
        <taxon>Pseudomonadati</taxon>
        <taxon>Pseudomonadota</taxon>
        <taxon>Alphaproteobacteria</taxon>
        <taxon>Rhodobacterales</taxon>
        <taxon>Roseobacteraceae</taxon>
        <taxon>Roseovarius</taxon>
    </lineage>
</organism>
<evidence type="ECO:0000259" key="2">
    <source>
        <dbReference type="Pfam" id="PF13400"/>
    </source>
</evidence>
<evidence type="ECO:0000313" key="4">
    <source>
        <dbReference type="Proteomes" id="UP000194012"/>
    </source>
</evidence>
<reference evidence="4" key="1">
    <citation type="submission" date="2017-03" db="EMBL/GenBank/DDBJ databases">
        <authorList>
            <person name="Rodrigo-Torres L."/>
            <person name="Arahal R.D."/>
            <person name="Lucena T."/>
        </authorList>
    </citation>
    <scope>NUCLEOTIDE SEQUENCE [LARGE SCALE GENOMIC DNA]</scope>
    <source>
        <strain evidence="4">CECT 8370</strain>
    </source>
</reference>
<evidence type="ECO:0000313" key="3">
    <source>
        <dbReference type="EMBL" id="SLN73902.1"/>
    </source>
</evidence>
<name>A0A1X7A9M1_9RHOB</name>
<keyword evidence="1" id="KW-0472">Membrane</keyword>
<dbReference type="AlphaFoldDB" id="A0A1X7A9M1"/>
<dbReference type="Pfam" id="PF13400">
    <property type="entry name" value="Tad"/>
    <property type="match status" value="1"/>
</dbReference>
<dbReference type="InterPro" id="IPR028087">
    <property type="entry name" value="Tad_N"/>
</dbReference>
<feature type="domain" description="Putative Flp pilus-assembly TadG-like N-terminal" evidence="2">
    <location>
        <begin position="22"/>
        <end position="68"/>
    </location>
</feature>
<keyword evidence="1" id="KW-0812">Transmembrane</keyword>
<dbReference type="Proteomes" id="UP000194012">
    <property type="component" value="Unassembled WGS sequence"/>
</dbReference>
<sequence length="79" mass="8580">MMTRACRKCLAGCTDFKRSQDGYVLLIVALSLAAMIGFLALTFDFGRLATTQSELQSFVDNVALNAATRSPAPPQPQIR</sequence>
<dbReference type="OrthoDB" id="8014659at2"/>
<proteinExistence type="predicted"/>
<keyword evidence="1" id="KW-1133">Transmembrane helix</keyword>